<evidence type="ECO:0000256" key="2">
    <source>
        <dbReference type="ARBA" id="ARBA00023125"/>
    </source>
</evidence>
<dbReference type="SUPFAM" id="SSF47413">
    <property type="entry name" value="lambda repressor-like DNA-binding domains"/>
    <property type="match status" value="1"/>
</dbReference>
<dbReference type="GO" id="GO:0003700">
    <property type="term" value="F:DNA-binding transcription factor activity"/>
    <property type="evidence" value="ECO:0007669"/>
    <property type="project" value="TreeGrafter"/>
</dbReference>
<keyword evidence="2" id="KW-0238">DNA-binding</keyword>
<dbReference type="GO" id="GO:0003677">
    <property type="term" value="F:DNA binding"/>
    <property type="evidence" value="ECO:0007669"/>
    <property type="project" value="UniProtKB-KW"/>
</dbReference>
<name>A0A1Y5TKP5_9RHOB</name>
<dbReference type="InterPro" id="IPR050807">
    <property type="entry name" value="TransReg_Diox_bact_type"/>
</dbReference>
<evidence type="ECO:0000256" key="1">
    <source>
        <dbReference type="ARBA" id="ARBA00023015"/>
    </source>
</evidence>
<dbReference type="RefSeq" id="WP_085893727.1">
    <property type="nucleotide sequence ID" value="NZ_FWFL01000011.1"/>
</dbReference>
<dbReference type="PANTHER" id="PTHR46797:SF23">
    <property type="entry name" value="HTH-TYPE TRANSCRIPTIONAL REGULATOR SUTR"/>
    <property type="match status" value="1"/>
</dbReference>
<keyword evidence="3" id="KW-0804">Transcription</keyword>
<dbReference type="PROSITE" id="PS50943">
    <property type="entry name" value="HTH_CROC1"/>
    <property type="match status" value="1"/>
</dbReference>
<dbReference type="CDD" id="cd00093">
    <property type="entry name" value="HTH_XRE"/>
    <property type="match status" value="1"/>
</dbReference>
<accession>A0A1Y5TKP5</accession>
<evidence type="ECO:0000256" key="3">
    <source>
        <dbReference type="ARBA" id="ARBA00023163"/>
    </source>
</evidence>
<dbReference type="InterPro" id="IPR001387">
    <property type="entry name" value="Cro/C1-type_HTH"/>
</dbReference>
<feature type="domain" description="HTH cro/C1-type" evidence="4">
    <location>
        <begin position="12"/>
        <end position="66"/>
    </location>
</feature>
<reference evidence="5 6" key="1">
    <citation type="submission" date="2017-03" db="EMBL/GenBank/DDBJ databases">
        <authorList>
            <person name="Afonso C.L."/>
            <person name="Miller P.J."/>
            <person name="Scott M.A."/>
            <person name="Spackman E."/>
            <person name="Goraichik I."/>
            <person name="Dimitrov K.M."/>
            <person name="Suarez D.L."/>
            <person name="Swayne D.E."/>
        </authorList>
    </citation>
    <scope>NUCLEOTIDE SEQUENCE [LARGE SCALE GENOMIC DNA]</scope>
    <source>
        <strain evidence="5 6">CECT 8287</strain>
    </source>
</reference>
<organism evidence="5 6">
    <name type="scientific">Roseovarius litorisediminis</name>
    <dbReference type="NCBI Taxonomy" id="1312363"/>
    <lineage>
        <taxon>Bacteria</taxon>
        <taxon>Pseudomonadati</taxon>
        <taxon>Pseudomonadota</taxon>
        <taxon>Alphaproteobacteria</taxon>
        <taxon>Rhodobacterales</taxon>
        <taxon>Roseobacteraceae</taxon>
        <taxon>Roseovarius</taxon>
    </lineage>
</organism>
<dbReference type="Proteomes" id="UP000193827">
    <property type="component" value="Unassembled WGS sequence"/>
</dbReference>
<dbReference type="GO" id="GO:0005829">
    <property type="term" value="C:cytosol"/>
    <property type="evidence" value="ECO:0007669"/>
    <property type="project" value="TreeGrafter"/>
</dbReference>
<dbReference type="AlphaFoldDB" id="A0A1Y5TKP5"/>
<dbReference type="EMBL" id="FWFL01000011">
    <property type="protein sequence ID" value="SLN64261.1"/>
    <property type="molecule type" value="Genomic_DNA"/>
</dbReference>
<evidence type="ECO:0000259" key="4">
    <source>
        <dbReference type="PROSITE" id="PS50943"/>
    </source>
</evidence>
<dbReference type="PANTHER" id="PTHR46797">
    <property type="entry name" value="HTH-TYPE TRANSCRIPTIONAL REGULATOR"/>
    <property type="match status" value="1"/>
</dbReference>
<keyword evidence="1" id="KW-0805">Transcription regulation</keyword>
<keyword evidence="6" id="KW-1185">Reference proteome</keyword>
<gene>
    <name evidence="5" type="ORF">PEL8287_03530</name>
</gene>
<sequence>MNSIDKSVGARIRTYRKALGLSQTELADAIGVRFQQVQKYESGANRVAASRLWQIAETLGVSVVSLFQDLRDDPASSRESCELLDLFHRLPDSKRPMVVAFIKALSSERIMEPEKAET</sequence>
<dbReference type="SMART" id="SM00530">
    <property type="entry name" value="HTH_XRE"/>
    <property type="match status" value="1"/>
</dbReference>
<dbReference type="InterPro" id="IPR010982">
    <property type="entry name" value="Lambda_DNA-bd_dom_sf"/>
</dbReference>
<protein>
    <submittedName>
        <fullName evidence="5">Transcriptional repressor DicA</fullName>
    </submittedName>
</protein>
<evidence type="ECO:0000313" key="5">
    <source>
        <dbReference type="EMBL" id="SLN64261.1"/>
    </source>
</evidence>
<dbReference type="Gene3D" id="1.10.260.40">
    <property type="entry name" value="lambda repressor-like DNA-binding domains"/>
    <property type="match status" value="1"/>
</dbReference>
<dbReference type="OrthoDB" id="9797172at2"/>
<proteinExistence type="predicted"/>
<evidence type="ECO:0000313" key="6">
    <source>
        <dbReference type="Proteomes" id="UP000193827"/>
    </source>
</evidence>
<dbReference type="Pfam" id="PF01381">
    <property type="entry name" value="HTH_3"/>
    <property type="match status" value="1"/>
</dbReference>